<sequence length="168" mass="19722">MLSSQAFNDWCQQLQINSVARAVIEQVRSATPSRQVQGRRKNVCGSYPSRKMGLTIQFESHRNELARIHELEHDTTVLEYYDQPSPIELVYSSKTGRRMRHQYTPDFFVLRTDGVEWEECKTEADLIKLAQENSNRYCQDAHRQWVRPPSDTLEKTDYLLLHKGFECL</sequence>
<dbReference type="STRING" id="1920490.GCA_001895925_03861"/>
<keyword evidence="3" id="KW-1185">Reference proteome</keyword>
<accession>A0A2T1D178</accession>
<reference evidence="2 3" key="2">
    <citation type="submission" date="2018-03" db="EMBL/GenBank/DDBJ databases">
        <title>The ancient ancestry and fast evolution of plastids.</title>
        <authorList>
            <person name="Moore K.R."/>
            <person name="Magnabosco C."/>
            <person name="Momper L."/>
            <person name="Gold D.A."/>
            <person name="Bosak T."/>
            <person name="Fournier G.P."/>
        </authorList>
    </citation>
    <scope>NUCLEOTIDE SEQUENCE [LARGE SCALE GENOMIC DNA]</scope>
    <source>
        <strain evidence="2 3">ULC007</strain>
    </source>
</reference>
<evidence type="ECO:0000313" key="2">
    <source>
        <dbReference type="EMBL" id="PSB14181.1"/>
    </source>
</evidence>
<evidence type="ECO:0000259" key="1">
    <source>
        <dbReference type="Pfam" id="PF08722"/>
    </source>
</evidence>
<proteinExistence type="predicted"/>
<dbReference type="RefSeq" id="WP_073075352.1">
    <property type="nucleotide sequence ID" value="NZ_MPPI01000088.1"/>
</dbReference>
<feature type="domain" description="TnsA endonuclease N-terminal" evidence="1">
    <location>
        <begin position="75"/>
        <end position="141"/>
    </location>
</feature>
<reference evidence="2 3" key="1">
    <citation type="submission" date="2018-02" db="EMBL/GenBank/DDBJ databases">
        <authorList>
            <person name="Cohen D.B."/>
            <person name="Kent A.D."/>
        </authorList>
    </citation>
    <scope>NUCLEOTIDE SEQUENCE [LARGE SCALE GENOMIC DNA]</scope>
    <source>
        <strain evidence="2 3">ULC007</strain>
    </source>
</reference>
<dbReference type="AlphaFoldDB" id="A0A2T1D178"/>
<evidence type="ECO:0000313" key="3">
    <source>
        <dbReference type="Proteomes" id="UP000238634"/>
    </source>
</evidence>
<protein>
    <recommendedName>
        <fullName evidence="1">TnsA endonuclease N-terminal domain-containing protein</fullName>
    </recommendedName>
</protein>
<dbReference type="OrthoDB" id="501284at2"/>
<dbReference type="InterPro" id="IPR014833">
    <property type="entry name" value="TnsA_N"/>
</dbReference>
<organism evidence="2 3">
    <name type="scientific">Phormidesmis priestleyi ULC007</name>
    <dbReference type="NCBI Taxonomy" id="1920490"/>
    <lineage>
        <taxon>Bacteria</taxon>
        <taxon>Bacillati</taxon>
        <taxon>Cyanobacteriota</taxon>
        <taxon>Cyanophyceae</taxon>
        <taxon>Leptolyngbyales</taxon>
        <taxon>Leptolyngbyaceae</taxon>
        <taxon>Phormidesmis</taxon>
    </lineage>
</organism>
<comment type="caution">
    <text evidence="2">The sequence shown here is derived from an EMBL/GenBank/DDBJ whole genome shotgun (WGS) entry which is preliminary data.</text>
</comment>
<dbReference type="Pfam" id="PF08722">
    <property type="entry name" value="Tn7_TnsA-like_N"/>
    <property type="match status" value="1"/>
</dbReference>
<name>A0A2T1D178_9CYAN</name>
<gene>
    <name evidence="2" type="ORF">C7B65_26710</name>
</gene>
<dbReference type="EMBL" id="PVWG01000101">
    <property type="protein sequence ID" value="PSB14181.1"/>
    <property type="molecule type" value="Genomic_DNA"/>
</dbReference>
<dbReference type="Proteomes" id="UP000238634">
    <property type="component" value="Unassembled WGS sequence"/>
</dbReference>